<reference evidence="2 4" key="2">
    <citation type="submission" date="2015-07" db="EMBL/GenBank/DDBJ databases">
        <title>Whole genome sequence of Ardenticatena maritima DSM 23922.</title>
        <authorList>
            <person name="Hemp J."/>
            <person name="Ward L.M."/>
            <person name="Pace L.A."/>
            <person name="Fischer W.W."/>
        </authorList>
    </citation>
    <scope>NUCLEOTIDE SEQUENCE [LARGE SCALE GENOMIC DNA]</scope>
    <source>
        <strain evidence="2 4">110S</strain>
    </source>
</reference>
<dbReference type="Proteomes" id="UP000050502">
    <property type="component" value="Unassembled WGS sequence"/>
</dbReference>
<evidence type="ECO:0000313" key="1">
    <source>
        <dbReference type="EMBL" id="GAP63927.1"/>
    </source>
</evidence>
<reference evidence="1" key="1">
    <citation type="journal article" date="2015" name="Genome Announc.">
        <title>Draft Genome Sequence of a Heterotrophic Facultative Anaerobic Thermophilic Bacterium, Ardenticatena maritima Strain 110ST.</title>
        <authorList>
            <person name="Kawaichi S."/>
            <person name="Yoshida T."/>
            <person name="Sako Y."/>
            <person name="Nakamura R."/>
        </authorList>
    </citation>
    <scope>NUCLEOTIDE SEQUENCE [LARGE SCALE GENOMIC DNA]</scope>
    <source>
        <strain evidence="1">110S</strain>
    </source>
</reference>
<dbReference type="GO" id="GO:0003677">
    <property type="term" value="F:DNA binding"/>
    <property type="evidence" value="ECO:0007669"/>
    <property type="project" value="InterPro"/>
</dbReference>
<evidence type="ECO:0000313" key="2">
    <source>
        <dbReference type="EMBL" id="KPL89307.1"/>
    </source>
</evidence>
<evidence type="ECO:0000313" key="4">
    <source>
        <dbReference type="Proteomes" id="UP000050502"/>
    </source>
</evidence>
<dbReference type="Pfam" id="PF02583">
    <property type="entry name" value="Trns_repr_metal"/>
    <property type="match status" value="1"/>
</dbReference>
<dbReference type="PANTHER" id="PTHR33677">
    <property type="entry name" value="TRANSCRIPTIONAL REPRESSOR FRMR-RELATED"/>
    <property type="match status" value="1"/>
</dbReference>
<dbReference type="InterPro" id="IPR038390">
    <property type="entry name" value="Metal_Tscrpt_repr_sf"/>
</dbReference>
<gene>
    <name evidence="1" type="ORF">ARMA_2350</name>
    <name evidence="2" type="ORF">SE16_02220</name>
</gene>
<organism evidence="1 3">
    <name type="scientific">Ardenticatena maritima</name>
    <dbReference type="NCBI Taxonomy" id="872965"/>
    <lineage>
        <taxon>Bacteria</taxon>
        <taxon>Bacillati</taxon>
        <taxon>Chloroflexota</taxon>
        <taxon>Ardenticatenia</taxon>
        <taxon>Ardenticatenales</taxon>
        <taxon>Ardenticatenaceae</taxon>
        <taxon>Ardenticatena</taxon>
    </lineage>
</organism>
<dbReference type="InterPro" id="IPR003735">
    <property type="entry name" value="Metal_Tscrpt_repr"/>
</dbReference>
<protein>
    <submittedName>
        <fullName evidence="1">Uncharacterized protein</fullName>
    </submittedName>
</protein>
<proteinExistence type="predicted"/>
<comment type="caution">
    <text evidence="1">The sequence shown here is derived from an EMBL/GenBank/DDBJ whole genome shotgun (WGS) entry which is preliminary data.</text>
</comment>
<dbReference type="Gene3D" id="1.20.58.1000">
    <property type="entry name" value="Metal-sensitive repressor, helix protomer"/>
    <property type="match status" value="1"/>
</dbReference>
<dbReference type="EMBL" id="LGKN01000003">
    <property type="protein sequence ID" value="KPL89307.1"/>
    <property type="molecule type" value="Genomic_DNA"/>
</dbReference>
<dbReference type="Proteomes" id="UP000037784">
    <property type="component" value="Unassembled WGS sequence"/>
</dbReference>
<dbReference type="OrthoDB" id="9811244at2"/>
<keyword evidence="3" id="KW-1185">Reference proteome</keyword>
<dbReference type="EMBL" id="BBZA01000211">
    <property type="protein sequence ID" value="GAP63927.1"/>
    <property type="molecule type" value="Genomic_DNA"/>
</dbReference>
<dbReference type="GO" id="GO:0045892">
    <property type="term" value="P:negative regulation of DNA-templated transcription"/>
    <property type="evidence" value="ECO:0007669"/>
    <property type="project" value="UniProtKB-ARBA"/>
</dbReference>
<sequence length="100" mass="11176">MPTPEPGAVYLSPEQEKNIDARLARIEGHVRSIRRMLADHEDCNSLLVQMSAVKAAMNQVIIKVLEAHIESCIVACADETEREQALEDLKHALAMVLRRS</sequence>
<name>A0A0N0RFR7_9CHLR</name>
<reference evidence="3" key="3">
    <citation type="submission" date="2015-08" db="EMBL/GenBank/DDBJ databases">
        <title>Draft Genome Sequence of a Heterotrophic Facultative Anaerobic Bacterium Ardenticatena maritima Strain 110S.</title>
        <authorList>
            <person name="Kawaichi S."/>
            <person name="Yoshida T."/>
            <person name="Sako Y."/>
            <person name="Nakamura R."/>
        </authorList>
    </citation>
    <scope>NUCLEOTIDE SEQUENCE [LARGE SCALE GENOMIC DNA]</scope>
    <source>
        <strain evidence="3">110S</strain>
    </source>
</reference>
<evidence type="ECO:0000313" key="3">
    <source>
        <dbReference type="Proteomes" id="UP000037784"/>
    </source>
</evidence>
<dbReference type="STRING" id="872965.SE16_02220"/>
<dbReference type="RefSeq" id="WP_054493698.1">
    <property type="nucleotide sequence ID" value="NZ_BBZA01000211.1"/>
</dbReference>
<dbReference type="AlphaFoldDB" id="A0A0N0RFR7"/>
<accession>A0A0N0RFR7</accession>
<dbReference type="GO" id="GO:0046872">
    <property type="term" value="F:metal ion binding"/>
    <property type="evidence" value="ECO:0007669"/>
    <property type="project" value="InterPro"/>
</dbReference>